<name>A0A1B9GUI5_9TREE</name>
<feature type="compositionally biased region" description="Low complexity" evidence="1">
    <location>
        <begin position="1"/>
        <end position="14"/>
    </location>
</feature>
<accession>A0A1B9GUI5</accession>
<keyword evidence="3" id="KW-1185">Reference proteome</keyword>
<sequence length="222" mass="23966">MSAASLPTSSPRPTSRVEKIKRPRRSVRRMTIAQKIAAGQSVDDHIRLGSPISDTANEVTPADSSVSDSETAPPYSALETSVNPLNDGHGARLATALGHPSPQQASTDRARTPSEPTLRTAASNAEGEAPPPLHERAIADHLNGITYTLSTEQPVDVGLSAAAWVDTADDEQLAELHYRRPREHHRHSTYGPSWWVTEDNSTDDEYAALMDLETTDDESANA</sequence>
<feature type="region of interest" description="Disordered" evidence="1">
    <location>
        <begin position="1"/>
        <end position="135"/>
    </location>
</feature>
<reference evidence="3" key="2">
    <citation type="submission" date="2013-12" db="EMBL/GenBank/DDBJ databases">
        <title>Evolution of pathogenesis and genome organization in the Tremellales.</title>
        <authorList>
            <person name="Cuomo C."/>
            <person name="Litvintseva A."/>
            <person name="Heitman J."/>
            <person name="Chen Y."/>
            <person name="Sun S."/>
            <person name="Springer D."/>
            <person name="Dromer F."/>
            <person name="Young S."/>
            <person name="Zeng Q."/>
            <person name="Chapman S."/>
            <person name="Gujja S."/>
            <person name="Saif S."/>
            <person name="Birren B."/>
        </authorList>
    </citation>
    <scope>NUCLEOTIDE SEQUENCE [LARGE SCALE GENOMIC DNA]</scope>
    <source>
        <strain evidence="3">BCC8398</strain>
    </source>
</reference>
<evidence type="ECO:0000256" key="1">
    <source>
        <dbReference type="SAM" id="MobiDB-lite"/>
    </source>
</evidence>
<dbReference type="AlphaFoldDB" id="A0A1B9GUI5"/>
<proteinExistence type="predicted"/>
<feature type="compositionally biased region" description="Polar residues" evidence="1">
    <location>
        <begin position="114"/>
        <end position="123"/>
    </location>
</feature>
<reference evidence="2 3" key="1">
    <citation type="submission" date="2013-07" db="EMBL/GenBank/DDBJ databases">
        <title>The Genome Sequence of Cryptococcus heveanensis BCC8398.</title>
        <authorList>
            <consortium name="The Broad Institute Genome Sequencing Platform"/>
            <person name="Cuomo C."/>
            <person name="Litvintseva A."/>
            <person name="Chen Y."/>
            <person name="Heitman J."/>
            <person name="Sun S."/>
            <person name="Springer D."/>
            <person name="Dromer F."/>
            <person name="Young S.K."/>
            <person name="Zeng Q."/>
            <person name="Gargeya S."/>
            <person name="Fitzgerald M."/>
            <person name="Abouelleil A."/>
            <person name="Alvarado L."/>
            <person name="Berlin A.M."/>
            <person name="Chapman S.B."/>
            <person name="Dewar J."/>
            <person name="Goldberg J."/>
            <person name="Griggs A."/>
            <person name="Gujja S."/>
            <person name="Hansen M."/>
            <person name="Howarth C."/>
            <person name="Imamovic A."/>
            <person name="Larimer J."/>
            <person name="McCowan C."/>
            <person name="Murphy C."/>
            <person name="Pearson M."/>
            <person name="Priest M."/>
            <person name="Roberts A."/>
            <person name="Saif S."/>
            <person name="Shea T."/>
            <person name="Sykes S."/>
            <person name="Wortman J."/>
            <person name="Nusbaum C."/>
            <person name="Birren B."/>
        </authorList>
    </citation>
    <scope>NUCLEOTIDE SEQUENCE [LARGE SCALE GENOMIC DNA]</scope>
    <source>
        <strain evidence="2 3">BCC8398</strain>
    </source>
</reference>
<protein>
    <submittedName>
        <fullName evidence="2">Uncharacterized protein</fullName>
    </submittedName>
</protein>
<evidence type="ECO:0000313" key="3">
    <source>
        <dbReference type="Proteomes" id="UP000092666"/>
    </source>
</evidence>
<dbReference type="Proteomes" id="UP000092666">
    <property type="component" value="Unassembled WGS sequence"/>
</dbReference>
<feature type="compositionally biased region" description="Polar residues" evidence="1">
    <location>
        <begin position="52"/>
        <end position="70"/>
    </location>
</feature>
<evidence type="ECO:0000313" key="2">
    <source>
        <dbReference type="EMBL" id="OCF34699.1"/>
    </source>
</evidence>
<gene>
    <name evidence="2" type="ORF">I316_03742</name>
</gene>
<organism evidence="2 3">
    <name type="scientific">Kwoniella heveanensis BCC8398</name>
    <dbReference type="NCBI Taxonomy" id="1296120"/>
    <lineage>
        <taxon>Eukaryota</taxon>
        <taxon>Fungi</taxon>
        <taxon>Dikarya</taxon>
        <taxon>Basidiomycota</taxon>
        <taxon>Agaricomycotina</taxon>
        <taxon>Tremellomycetes</taxon>
        <taxon>Tremellales</taxon>
        <taxon>Cryptococcaceae</taxon>
        <taxon>Kwoniella</taxon>
    </lineage>
</organism>
<dbReference type="EMBL" id="KV700124">
    <property type="protein sequence ID" value="OCF34699.1"/>
    <property type="molecule type" value="Genomic_DNA"/>
</dbReference>